<keyword evidence="1" id="KW-0472">Membrane</keyword>
<dbReference type="OrthoDB" id="6446908at2759"/>
<accession>A0A8X7CJP8</accession>
<keyword evidence="1" id="KW-0812">Transmembrane</keyword>
<sequence>MANPLDLVSRIENILAADDQDQVKESFGATEQQIAKIVLILAALPSIIFLLHITFFARVFIGLPGFVIAYLIALFFVIQYRLD</sequence>
<evidence type="ECO:0000313" key="2">
    <source>
        <dbReference type="EMBL" id="GFY68150.1"/>
    </source>
</evidence>
<proteinExistence type="predicted"/>
<reference evidence="2" key="1">
    <citation type="submission" date="2020-08" db="EMBL/GenBank/DDBJ databases">
        <title>Multicomponent nature underlies the extraordinary mechanical properties of spider dragline silk.</title>
        <authorList>
            <person name="Kono N."/>
            <person name="Nakamura H."/>
            <person name="Mori M."/>
            <person name="Yoshida Y."/>
            <person name="Ohtoshi R."/>
            <person name="Malay A.D."/>
            <person name="Moran D.A.P."/>
            <person name="Tomita M."/>
            <person name="Numata K."/>
            <person name="Arakawa K."/>
        </authorList>
    </citation>
    <scope>NUCLEOTIDE SEQUENCE</scope>
</reference>
<protein>
    <submittedName>
        <fullName evidence="2">Uncharacterized protein</fullName>
    </submittedName>
</protein>
<keyword evidence="1" id="KW-1133">Transmembrane helix</keyword>
<dbReference type="EMBL" id="BMAV01016900">
    <property type="protein sequence ID" value="GFY68150.1"/>
    <property type="molecule type" value="Genomic_DNA"/>
</dbReference>
<feature type="transmembrane region" description="Helical" evidence="1">
    <location>
        <begin position="34"/>
        <end position="53"/>
    </location>
</feature>
<feature type="transmembrane region" description="Helical" evidence="1">
    <location>
        <begin position="59"/>
        <end position="78"/>
    </location>
</feature>
<organism evidence="2 3">
    <name type="scientific">Trichonephila inaurata madagascariensis</name>
    <dbReference type="NCBI Taxonomy" id="2747483"/>
    <lineage>
        <taxon>Eukaryota</taxon>
        <taxon>Metazoa</taxon>
        <taxon>Ecdysozoa</taxon>
        <taxon>Arthropoda</taxon>
        <taxon>Chelicerata</taxon>
        <taxon>Arachnida</taxon>
        <taxon>Araneae</taxon>
        <taxon>Araneomorphae</taxon>
        <taxon>Entelegynae</taxon>
        <taxon>Araneoidea</taxon>
        <taxon>Nephilidae</taxon>
        <taxon>Trichonephila</taxon>
        <taxon>Trichonephila inaurata</taxon>
    </lineage>
</organism>
<name>A0A8X7CJP8_9ARAC</name>
<comment type="caution">
    <text evidence="2">The sequence shown here is derived from an EMBL/GenBank/DDBJ whole genome shotgun (WGS) entry which is preliminary data.</text>
</comment>
<dbReference type="AlphaFoldDB" id="A0A8X7CJP8"/>
<keyword evidence="3" id="KW-1185">Reference proteome</keyword>
<gene>
    <name evidence="2" type="ORF">TNIN_373141</name>
</gene>
<evidence type="ECO:0000313" key="3">
    <source>
        <dbReference type="Proteomes" id="UP000886998"/>
    </source>
</evidence>
<evidence type="ECO:0000256" key="1">
    <source>
        <dbReference type="SAM" id="Phobius"/>
    </source>
</evidence>
<dbReference type="Proteomes" id="UP000886998">
    <property type="component" value="Unassembled WGS sequence"/>
</dbReference>